<keyword evidence="2" id="KW-1185">Reference proteome</keyword>
<evidence type="ECO:0000313" key="2">
    <source>
        <dbReference type="Proteomes" id="UP001054945"/>
    </source>
</evidence>
<sequence>MIFPHPPQVIQRHCDLFFPDKVNTADTLRRTPVGCAFRQQFFSRLFLNGDARQAHTPSVRPLGFINKEGPERKEGSIVFANTIFVATGKLRLSCSDGITGNVNFWHRQ</sequence>
<accession>A0AAV4QDB1</accession>
<evidence type="ECO:0000313" key="1">
    <source>
        <dbReference type="EMBL" id="GIY07708.1"/>
    </source>
</evidence>
<protein>
    <submittedName>
        <fullName evidence="1">Uncharacterized protein</fullName>
    </submittedName>
</protein>
<proteinExistence type="predicted"/>
<name>A0AAV4QDB1_CAEEX</name>
<organism evidence="1 2">
    <name type="scientific">Caerostris extrusa</name>
    <name type="common">Bark spider</name>
    <name type="synonym">Caerostris bankana</name>
    <dbReference type="NCBI Taxonomy" id="172846"/>
    <lineage>
        <taxon>Eukaryota</taxon>
        <taxon>Metazoa</taxon>
        <taxon>Ecdysozoa</taxon>
        <taxon>Arthropoda</taxon>
        <taxon>Chelicerata</taxon>
        <taxon>Arachnida</taxon>
        <taxon>Araneae</taxon>
        <taxon>Araneomorphae</taxon>
        <taxon>Entelegynae</taxon>
        <taxon>Araneoidea</taxon>
        <taxon>Araneidae</taxon>
        <taxon>Caerostris</taxon>
    </lineage>
</organism>
<dbReference type="Proteomes" id="UP001054945">
    <property type="component" value="Unassembled WGS sequence"/>
</dbReference>
<gene>
    <name evidence="1" type="ORF">CEXT_636641</name>
</gene>
<reference evidence="1 2" key="1">
    <citation type="submission" date="2021-06" db="EMBL/GenBank/DDBJ databases">
        <title>Caerostris extrusa draft genome.</title>
        <authorList>
            <person name="Kono N."/>
            <person name="Arakawa K."/>
        </authorList>
    </citation>
    <scope>NUCLEOTIDE SEQUENCE [LARGE SCALE GENOMIC DNA]</scope>
</reference>
<comment type="caution">
    <text evidence="1">The sequence shown here is derived from an EMBL/GenBank/DDBJ whole genome shotgun (WGS) entry which is preliminary data.</text>
</comment>
<dbReference type="EMBL" id="BPLR01006143">
    <property type="protein sequence ID" value="GIY07708.1"/>
    <property type="molecule type" value="Genomic_DNA"/>
</dbReference>
<dbReference type="AlphaFoldDB" id="A0AAV4QDB1"/>